<dbReference type="GO" id="GO:0006401">
    <property type="term" value="P:RNA catabolic process"/>
    <property type="evidence" value="ECO:0007669"/>
    <property type="project" value="TreeGrafter"/>
</dbReference>
<comment type="caution">
    <text evidence="4">The sequence shown here is derived from an EMBL/GenBank/DDBJ whole genome shotgun (WGS) entry which is preliminary data.</text>
</comment>
<evidence type="ECO:0000256" key="2">
    <source>
        <dbReference type="RuleBase" id="RU004328"/>
    </source>
</evidence>
<protein>
    <submittedName>
        <fullName evidence="4">Ribonuclease T</fullName>
    </submittedName>
</protein>
<name>A0A395LMV4_9SPHN</name>
<evidence type="ECO:0000313" key="5">
    <source>
        <dbReference type="Proteomes" id="UP000254101"/>
    </source>
</evidence>
<organism evidence="4 5">
    <name type="scientific">Alteriqipengyuania lutimaris</name>
    <dbReference type="NCBI Taxonomy" id="1538146"/>
    <lineage>
        <taxon>Bacteria</taxon>
        <taxon>Pseudomonadati</taxon>
        <taxon>Pseudomonadota</taxon>
        <taxon>Alphaproteobacteria</taxon>
        <taxon>Sphingomonadales</taxon>
        <taxon>Erythrobacteraceae</taxon>
        <taxon>Alteriqipengyuania</taxon>
    </lineage>
</organism>
<dbReference type="GO" id="GO:0033897">
    <property type="term" value="F:ribonuclease T2 activity"/>
    <property type="evidence" value="ECO:0007669"/>
    <property type="project" value="InterPro"/>
</dbReference>
<dbReference type="PANTHER" id="PTHR11240">
    <property type="entry name" value="RIBONUCLEASE T2"/>
    <property type="match status" value="1"/>
</dbReference>
<gene>
    <name evidence="4" type="ORF">DL238_03830</name>
</gene>
<dbReference type="InterPro" id="IPR001568">
    <property type="entry name" value="RNase_T2-like"/>
</dbReference>
<reference evidence="4 5" key="1">
    <citation type="submission" date="2018-07" db="EMBL/GenBank/DDBJ databases">
        <title>Erythrobacter nanhaiensis sp. nov., a novel member of the genus Erythrobacter isolated from the South China Sea.</title>
        <authorList>
            <person name="Chen X."/>
            <person name="Liu J."/>
        </authorList>
    </citation>
    <scope>NUCLEOTIDE SEQUENCE [LARGE SCALE GENOMIC DNA]</scope>
    <source>
        <strain evidence="4 5">S-5</strain>
    </source>
</reference>
<proteinExistence type="inferred from homology"/>
<dbReference type="Pfam" id="PF00445">
    <property type="entry name" value="Ribonuclease_T2"/>
    <property type="match status" value="1"/>
</dbReference>
<dbReference type="InterPro" id="IPR036430">
    <property type="entry name" value="RNase_T2-like_sf"/>
</dbReference>
<dbReference type="GO" id="GO:0003723">
    <property type="term" value="F:RNA binding"/>
    <property type="evidence" value="ECO:0007669"/>
    <property type="project" value="InterPro"/>
</dbReference>
<evidence type="ECO:0000256" key="1">
    <source>
        <dbReference type="ARBA" id="ARBA00007469"/>
    </source>
</evidence>
<dbReference type="AlphaFoldDB" id="A0A395LMV4"/>
<accession>A0A395LMV4</accession>
<dbReference type="Proteomes" id="UP000254101">
    <property type="component" value="Unassembled WGS sequence"/>
</dbReference>
<keyword evidence="5" id="KW-1185">Reference proteome</keyword>
<feature type="chain" id="PRO_5017191610" evidence="3">
    <location>
        <begin position="20"/>
        <end position="235"/>
    </location>
</feature>
<keyword evidence="3" id="KW-0732">Signal</keyword>
<sequence length="235" mass="26719">MRRAAGMLAWIAATLPAAAVAQSYQCDLPRNVSVPGVTRDGPTRTMPVAGYILSLSWSPEFCRTRTESPRHARQCSGRWGSFGLIVHGLWPQGARSWPQWCSARRARPTGAQLARQMCVQPSARLAMRQWAKHGSCMADRPDLYFRITRILNRSLDWPDLDRLSREDDLTAGRIREAWIAANTNWRREMISVQLNERGWLEEIRLCYGRDWLPAACERSARGASDETPAKIWRGL</sequence>
<dbReference type="InterPro" id="IPR018188">
    <property type="entry name" value="RNase_T2_His_AS_1"/>
</dbReference>
<evidence type="ECO:0000313" key="4">
    <source>
        <dbReference type="EMBL" id="RDS76824.1"/>
    </source>
</evidence>
<dbReference type="Gene3D" id="3.90.730.10">
    <property type="entry name" value="Ribonuclease T2-like"/>
    <property type="match status" value="1"/>
</dbReference>
<comment type="similarity">
    <text evidence="1 2">Belongs to the RNase T2 family.</text>
</comment>
<evidence type="ECO:0000256" key="3">
    <source>
        <dbReference type="SAM" id="SignalP"/>
    </source>
</evidence>
<dbReference type="OrthoDB" id="4720638at2"/>
<dbReference type="PANTHER" id="PTHR11240:SF22">
    <property type="entry name" value="RIBONUCLEASE T2"/>
    <property type="match status" value="1"/>
</dbReference>
<dbReference type="RefSeq" id="WP_115491045.1">
    <property type="nucleotide sequence ID" value="NZ_JACHWW010000001.1"/>
</dbReference>
<dbReference type="SUPFAM" id="SSF55895">
    <property type="entry name" value="Ribonuclease Rh-like"/>
    <property type="match status" value="1"/>
</dbReference>
<dbReference type="EMBL" id="QRBB01000001">
    <property type="protein sequence ID" value="RDS76824.1"/>
    <property type="molecule type" value="Genomic_DNA"/>
</dbReference>
<feature type="signal peptide" evidence="3">
    <location>
        <begin position="1"/>
        <end position="19"/>
    </location>
</feature>
<dbReference type="PROSITE" id="PS00530">
    <property type="entry name" value="RNASE_T2_1"/>
    <property type="match status" value="1"/>
</dbReference>